<feature type="transmembrane region" description="Helical" evidence="5">
    <location>
        <begin position="15"/>
        <end position="36"/>
    </location>
</feature>
<gene>
    <name evidence="6" type="ORF">SCUCBS95973_004143</name>
</gene>
<dbReference type="PANTHER" id="PTHR48022:SF53">
    <property type="entry name" value="ALPHA-GLUCOSIDE TRANSPORTER, PUTATIVE (AFU_ORTHOLOGUE AFUA_3G01700)-RELATED"/>
    <property type="match status" value="1"/>
</dbReference>
<keyword evidence="2 5" id="KW-0812">Transmembrane</keyword>
<proteinExistence type="predicted"/>
<keyword evidence="7" id="KW-1185">Reference proteome</keyword>
<keyword evidence="3 5" id="KW-1133">Transmembrane helix</keyword>
<name>A0ABP0BL80_9PEZI</name>
<organism evidence="6 7">
    <name type="scientific">Sporothrix curviconia</name>
    <dbReference type="NCBI Taxonomy" id="1260050"/>
    <lineage>
        <taxon>Eukaryota</taxon>
        <taxon>Fungi</taxon>
        <taxon>Dikarya</taxon>
        <taxon>Ascomycota</taxon>
        <taxon>Pezizomycotina</taxon>
        <taxon>Sordariomycetes</taxon>
        <taxon>Sordariomycetidae</taxon>
        <taxon>Ophiostomatales</taxon>
        <taxon>Ophiostomataceae</taxon>
        <taxon>Sporothrix</taxon>
    </lineage>
</organism>
<comment type="subcellular location">
    <subcellularLocation>
        <location evidence="1">Membrane</location>
        <topology evidence="1">Multi-pass membrane protein</topology>
    </subcellularLocation>
</comment>
<evidence type="ECO:0000256" key="2">
    <source>
        <dbReference type="ARBA" id="ARBA00022692"/>
    </source>
</evidence>
<evidence type="ECO:0000313" key="6">
    <source>
        <dbReference type="EMBL" id="CAK7220407.1"/>
    </source>
</evidence>
<comment type="caution">
    <text evidence="6">The sequence shown here is derived from an EMBL/GenBank/DDBJ whole genome shotgun (WGS) entry which is preliminary data.</text>
</comment>
<protein>
    <recommendedName>
        <fullName evidence="8">Sugar transporter</fullName>
    </recommendedName>
</protein>
<keyword evidence="4 5" id="KW-0472">Membrane</keyword>
<dbReference type="InterPro" id="IPR005828">
    <property type="entry name" value="MFS_sugar_transport-like"/>
</dbReference>
<dbReference type="PANTHER" id="PTHR48022">
    <property type="entry name" value="PLASTIDIC GLUCOSE TRANSPORTER 4"/>
    <property type="match status" value="1"/>
</dbReference>
<dbReference type="Gene3D" id="1.20.1250.20">
    <property type="entry name" value="MFS general substrate transporter like domains"/>
    <property type="match status" value="1"/>
</dbReference>
<dbReference type="InterPro" id="IPR036259">
    <property type="entry name" value="MFS_trans_sf"/>
</dbReference>
<evidence type="ECO:0000256" key="1">
    <source>
        <dbReference type="ARBA" id="ARBA00004141"/>
    </source>
</evidence>
<dbReference type="Proteomes" id="UP001642405">
    <property type="component" value="Unassembled WGS sequence"/>
</dbReference>
<dbReference type="SUPFAM" id="SSF103473">
    <property type="entry name" value="MFS general substrate transporter"/>
    <property type="match status" value="1"/>
</dbReference>
<evidence type="ECO:0000256" key="4">
    <source>
        <dbReference type="ARBA" id="ARBA00023136"/>
    </source>
</evidence>
<evidence type="ECO:0000256" key="5">
    <source>
        <dbReference type="SAM" id="Phobius"/>
    </source>
</evidence>
<dbReference type="EMBL" id="CAWUHB010000020">
    <property type="protein sequence ID" value="CAK7220407.1"/>
    <property type="molecule type" value="Genomic_DNA"/>
</dbReference>
<evidence type="ECO:0000256" key="3">
    <source>
        <dbReference type="ARBA" id="ARBA00022989"/>
    </source>
</evidence>
<evidence type="ECO:0000313" key="7">
    <source>
        <dbReference type="Proteomes" id="UP001642405"/>
    </source>
</evidence>
<dbReference type="InterPro" id="IPR050360">
    <property type="entry name" value="MFS_Sugar_Transporters"/>
</dbReference>
<evidence type="ECO:0008006" key="8">
    <source>
        <dbReference type="Google" id="ProtNLM"/>
    </source>
</evidence>
<sequence>MAQVSHLNSYSILTWRIPFLIQFVWPVPLIICYLYALESPYYCVRKGKIDEVKKVFCHIRNMDNTTEEEIDQEIAYIDYTNTI</sequence>
<dbReference type="Pfam" id="PF00083">
    <property type="entry name" value="Sugar_tr"/>
    <property type="match status" value="1"/>
</dbReference>
<reference evidence="6 7" key="1">
    <citation type="submission" date="2024-01" db="EMBL/GenBank/DDBJ databases">
        <authorList>
            <person name="Allen C."/>
            <person name="Tagirdzhanova G."/>
        </authorList>
    </citation>
    <scope>NUCLEOTIDE SEQUENCE [LARGE SCALE GENOMIC DNA]</scope>
</reference>
<accession>A0ABP0BL80</accession>